<dbReference type="Gene3D" id="3.30.70.1530">
    <property type="entry name" value="Hypothetical protein rpa1041"/>
    <property type="match status" value="1"/>
</dbReference>
<evidence type="ECO:0000313" key="12">
    <source>
        <dbReference type="Proteomes" id="UP001082899"/>
    </source>
</evidence>
<gene>
    <name evidence="11" type="primary">sctJ</name>
    <name evidence="11" type="ORF">OVY01_07425</name>
</gene>
<keyword evidence="8" id="KW-1133">Transmembrane helix</keyword>
<evidence type="ECO:0000256" key="3">
    <source>
        <dbReference type="ARBA" id="ARBA00022729"/>
    </source>
</evidence>
<dbReference type="EMBL" id="JAPMXC010000001">
    <property type="protein sequence ID" value="MCY0387066.1"/>
    <property type="molecule type" value="Genomic_DNA"/>
</dbReference>
<dbReference type="InterPro" id="IPR003282">
    <property type="entry name" value="T3SS_SctJ"/>
</dbReference>
<comment type="subcellular location">
    <subcellularLocation>
        <location evidence="1">Cell outer membrane</location>
        <topology evidence="1">Lipid-anchor</topology>
    </subcellularLocation>
</comment>
<keyword evidence="3 8" id="KW-0732">Signal</keyword>
<sequence>MRAAPSLSDAASGARGRSSSRWLRAALVVTLVCALAGCNKQLYSQLNEGDADDMLSVLFDAGLSPDKATPDGGKTWTVSVPGDDFPESMRVLHAHGLPHDKYTNLGDMFKKDGLISTPTEERVRFIYGVSQQLSSMLSRIDGVAFANVQIVLPNNDPLSSVVKPSSAAVFIKYRPNTDVATLLPSIKNLVVHSVEGLSYADVSVTFVPAAMPDLSPRSRAHGFPWLVTGAGLALLLLVTLAILFRESVAGLMATLRATMQRRLDRGAKTNAPNARADDHTKVTP</sequence>
<evidence type="ECO:0000256" key="7">
    <source>
        <dbReference type="ARBA" id="ARBA00023288"/>
    </source>
</evidence>
<proteinExistence type="inferred from homology"/>
<keyword evidence="4 8" id="KW-0472">Membrane</keyword>
<dbReference type="PANTHER" id="PTHR30046">
    <property type="entry name" value="FLAGELLAR M-RING PROTEIN"/>
    <property type="match status" value="1"/>
</dbReference>
<comment type="caution">
    <text evidence="11">The sequence shown here is derived from an EMBL/GenBank/DDBJ whole genome shotgun (WGS) entry which is preliminary data.</text>
</comment>
<evidence type="ECO:0000256" key="1">
    <source>
        <dbReference type="ARBA" id="ARBA00004459"/>
    </source>
</evidence>
<dbReference type="Pfam" id="PF01514">
    <property type="entry name" value="YscJ_FliF"/>
    <property type="match status" value="1"/>
</dbReference>
<evidence type="ECO:0000259" key="10">
    <source>
        <dbReference type="Pfam" id="PF01514"/>
    </source>
</evidence>
<keyword evidence="6 8" id="KW-0998">Cell outer membrane</keyword>
<dbReference type="PANTHER" id="PTHR30046:SF2">
    <property type="entry name" value="YOP PROTEINS TRANSLOCATION LIPOPROTEIN J"/>
    <property type="match status" value="1"/>
</dbReference>
<accession>A0ABT3ZKK4</accession>
<dbReference type="RefSeq" id="WP_267846776.1">
    <property type="nucleotide sequence ID" value="NZ_JAPMXC010000001.1"/>
</dbReference>
<feature type="domain" description="Flagellar M-ring N-terminal" evidence="10">
    <location>
        <begin position="40"/>
        <end position="205"/>
    </location>
</feature>
<evidence type="ECO:0000256" key="4">
    <source>
        <dbReference type="ARBA" id="ARBA00023136"/>
    </source>
</evidence>
<dbReference type="InterPro" id="IPR006182">
    <property type="entry name" value="FliF_N_dom"/>
</dbReference>
<evidence type="ECO:0000256" key="9">
    <source>
        <dbReference type="SAM" id="MobiDB-lite"/>
    </source>
</evidence>
<feature type="transmembrane region" description="Helical" evidence="8">
    <location>
        <begin position="223"/>
        <end position="244"/>
    </location>
</feature>
<dbReference type="InterPro" id="IPR043427">
    <property type="entry name" value="YscJ/FliF"/>
</dbReference>
<keyword evidence="8" id="KW-0812">Transmembrane</keyword>
<name>A0ABT3ZKK4_9BURK</name>
<feature type="compositionally biased region" description="Basic and acidic residues" evidence="9">
    <location>
        <begin position="275"/>
        <end position="284"/>
    </location>
</feature>
<keyword evidence="7 8" id="KW-0449">Lipoprotein</keyword>
<keyword evidence="12" id="KW-1185">Reference proteome</keyword>
<dbReference type="NCBIfam" id="TIGR02544">
    <property type="entry name" value="III_secr_YscJ"/>
    <property type="match status" value="1"/>
</dbReference>
<evidence type="ECO:0000313" key="11">
    <source>
        <dbReference type="EMBL" id="MCY0387066.1"/>
    </source>
</evidence>
<protein>
    <recommendedName>
        <fullName evidence="8">Lipoprotein</fullName>
    </recommendedName>
</protein>
<feature type="region of interest" description="Disordered" evidence="9">
    <location>
        <begin position="264"/>
        <end position="284"/>
    </location>
</feature>
<dbReference type="Proteomes" id="UP001082899">
    <property type="component" value="Unassembled WGS sequence"/>
</dbReference>
<reference evidence="11" key="1">
    <citation type="submission" date="2022-11" db="EMBL/GenBank/DDBJ databases">
        <title>Robbsia betulipollinis sp. nov., isolated from pollen of birch (Betula pendula).</title>
        <authorList>
            <person name="Shi H."/>
            <person name="Ambika Manirajan B."/>
            <person name="Ratering S."/>
            <person name="Geissler-Plaum R."/>
            <person name="Schnell S."/>
        </authorList>
    </citation>
    <scope>NUCLEOTIDE SEQUENCE</scope>
    <source>
        <strain evidence="11">Bb-Pol-6</strain>
    </source>
</reference>
<evidence type="ECO:0000256" key="6">
    <source>
        <dbReference type="ARBA" id="ARBA00023237"/>
    </source>
</evidence>
<dbReference type="PRINTS" id="PR01338">
    <property type="entry name" value="TYPE3OMKPROT"/>
</dbReference>
<dbReference type="Gene3D" id="3.30.300.30">
    <property type="match status" value="1"/>
</dbReference>
<evidence type="ECO:0000256" key="5">
    <source>
        <dbReference type="ARBA" id="ARBA00023139"/>
    </source>
</evidence>
<evidence type="ECO:0000256" key="8">
    <source>
        <dbReference type="RuleBase" id="RU364102"/>
    </source>
</evidence>
<evidence type="ECO:0000256" key="2">
    <source>
        <dbReference type="ARBA" id="ARBA00009509"/>
    </source>
</evidence>
<dbReference type="InterPro" id="IPR045851">
    <property type="entry name" value="AMP-bd_C_sf"/>
</dbReference>
<comment type="similarity">
    <text evidence="2 8">Belongs to the YscJ lipoprotein family.</text>
</comment>
<organism evidence="11 12">
    <name type="scientific">Robbsia betulipollinis</name>
    <dbReference type="NCBI Taxonomy" id="2981849"/>
    <lineage>
        <taxon>Bacteria</taxon>
        <taxon>Pseudomonadati</taxon>
        <taxon>Pseudomonadota</taxon>
        <taxon>Betaproteobacteria</taxon>
        <taxon>Burkholderiales</taxon>
        <taxon>Burkholderiaceae</taxon>
        <taxon>Robbsia</taxon>
    </lineage>
</organism>
<keyword evidence="5 8" id="KW-0564">Palmitate</keyword>